<reference evidence="1 2" key="1">
    <citation type="journal article" date="2018" name="New Phytol.">
        <title>Phylogenomics of Endogonaceae and evolution of mycorrhizas within Mucoromycota.</title>
        <authorList>
            <person name="Chang Y."/>
            <person name="Desiro A."/>
            <person name="Na H."/>
            <person name="Sandor L."/>
            <person name="Lipzen A."/>
            <person name="Clum A."/>
            <person name="Barry K."/>
            <person name="Grigoriev I.V."/>
            <person name="Martin F.M."/>
            <person name="Stajich J.E."/>
            <person name="Smith M.E."/>
            <person name="Bonito G."/>
            <person name="Spatafora J.W."/>
        </authorList>
    </citation>
    <scope>NUCLEOTIDE SEQUENCE [LARGE SCALE GENOMIC DNA]</scope>
    <source>
        <strain evidence="1 2">GMNB39</strain>
    </source>
</reference>
<keyword evidence="2" id="KW-1185">Reference proteome</keyword>
<protein>
    <submittedName>
        <fullName evidence="1">Uncharacterized protein</fullName>
    </submittedName>
</protein>
<organism evidence="1 2">
    <name type="scientific">Jimgerdemannia flammicorona</name>
    <dbReference type="NCBI Taxonomy" id="994334"/>
    <lineage>
        <taxon>Eukaryota</taxon>
        <taxon>Fungi</taxon>
        <taxon>Fungi incertae sedis</taxon>
        <taxon>Mucoromycota</taxon>
        <taxon>Mucoromycotina</taxon>
        <taxon>Endogonomycetes</taxon>
        <taxon>Endogonales</taxon>
        <taxon>Endogonaceae</taxon>
        <taxon>Jimgerdemannia</taxon>
    </lineage>
</organism>
<dbReference type="AlphaFoldDB" id="A0A432ZZT8"/>
<name>A0A432ZZT8_9FUNG</name>
<evidence type="ECO:0000313" key="1">
    <source>
        <dbReference type="EMBL" id="RUO96007.1"/>
    </source>
</evidence>
<evidence type="ECO:0000313" key="2">
    <source>
        <dbReference type="Proteomes" id="UP000268093"/>
    </source>
</evidence>
<dbReference type="Proteomes" id="UP000268093">
    <property type="component" value="Unassembled WGS sequence"/>
</dbReference>
<proteinExistence type="predicted"/>
<accession>A0A432ZZT8</accession>
<dbReference type="EMBL" id="RBNI01024095">
    <property type="protein sequence ID" value="RUO96007.1"/>
    <property type="molecule type" value="Genomic_DNA"/>
</dbReference>
<comment type="caution">
    <text evidence="1">The sequence shown here is derived from an EMBL/GenBank/DDBJ whole genome shotgun (WGS) entry which is preliminary data.</text>
</comment>
<sequence length="34" mass="4377">MRYRRRQCGLHYRHCQLAFFRLPNISDYAHHHHR</sequence>
<gene>
    <name evidence="1" type="ORF">BC936DRAFT_142811</name>
</gene>